<keyword evidence="1" id="KW-0732">Signal</keyword>
<dbReference type="EMBL" id="DS268425">
    <property type="protein sequence ID" value="EFO92295.1"/>
    <property type="molecule type" value="Genomic_DNA"/>
</dbReference>
<accession>E3M5F0</accession>
<reference evidence="2" key="1">
    <citation type="submission" date="2007-07" db="EMBL/GenBank/DDBJ databases">
        <title>PCAP assembly of the Caenorhabditis remanei genome.</title>
        <authorList>
            <consortium name="The Caenorhabditis remanei Sequencing Consortium"/>
            <person name="Wilson R.K."/>
        </authorList>
    </citation>
    <scope>NUCLEOTIDE SEQUENCE [LARGE SCALE GENOMIC DNA]</scope>
    <source>
        <strain evidence="2">PB4641</strain>
    </source>
</reference>
<evidence type="ECO:0000313" key="3">
    <source>
        <dbReference type="Proteomes" id="UP000008281"/>
    </source>
</evidence>
<evidence type="ECO:0000313" key="2">
    <source>
        <dbReference type="EMBL" id="EFO92295.1"/>
    </source>
</evidence>
<name>E3M5F0_CAERE</name>
<organism evidence="3">
    <name type="scientific">Caenorhabditis remanei</name>
    <name type="common">Caenorhabditis vulgaris</name>
    <dbReference type="NCBI Taxonomy" id="31234"/>
    <lineage>
        <taxon>Eukaryota</taxon>
        <taxon>Metazoa</taxon>
        <taxon>Ecdysozoa</taxon>
        <taxon>Nematoda</taxon>
        <taxon>Chromadorea</taxon>
        <taxon>Rhabditida</taxon>
        <taxon>Rhabditina</taxon>
        <taxon>Rhabditomorpha</taxon>
        <taxon>Rhabditoidea</taxon>
        <taxon>Rhabditidae</taxon>
        <taxon>Peloderinae</taxon>
        <taxon>Caenorhabditis</taxon>
    </lineage>
</organism>
<protein>
    <recommendedName>
        <fullName evidence="4">GLPGLI family protein</fullName>
    </recommendedName>
</protein>
<dbReference type="OMA" id="IHIQYFR"/>
<evidence type="ECO:0000256" key="1">
    <source>
        <dbReference type="SAM" id="SignalP"/>
    </source>
</evidence>
<proteinExistence type="predicted"/>
<dbReference type="eggNOG" id="ENOG502R8GI">
    <property type="taxonomic scope" value="Eukaryota"/>
</dbReference>
<feature type="signal peptide" evidence="1">
    <location>
        <begin position="1"/>
        <end position="16"/>
    </location>
</feature>
<dbReference type="AlphaFoldDB" id="E3M5F0"/>
<keyword evidence="3" id="KW-1185">Reference proteome</keyword>
<gene>
    <name evidence="2" type="ORF">CRE_11078</name>
</gene>
<sequence length="292" mass="34145">MIILTFLLLVSTTVIAAQNVIHIQYFRRPEEYGIFRFDLDNGSKSWESYIYMNRSANIREEDIYKLIKPFFEEEPSIRRYESSSITRHLGKQFEYVLKKYPVHEMIFENLCSQMKPKFSSILASTSQLPRKIKWVIEHPSAFFLIPYGFTKGVGRDEYHIEIKGRASLDTDNLDYDALQNTQKLIIKNDSEMKNGWSGGKLLKIKAPQALIEGLNEVKTDEMKEFAKVCLSEWLAGERFIQKWDVELEDQKQNETLYFENDGTTLEVSAKNDKFMMSTYKTPTEPAFQFTTL</sequence>
<dbReference type="OrthoDB" id="5783954at2759"/>
<dbReference type="Proteomes" id="UP000008281">
    <property type="component" value="Unassembled WGS sequence"/>
</dbReference>
<dbReference type="HOGENOM" id="CLU_977397_0_0_1"/>
<dbReference type="FunCoup" id="E3M5F0">
    <property type="interactions" value="1569"/>
</dbReference>
<evidence type="ECO:0008006" key="4">
    <source>
        <dbReference type="Google" id="ProtNLM"/>
    </source>
</evidence>
<dbReference type="InParanoid" id="E3M5F0"/>
<feature type="chain" id="PRO_5003176157" description="GLPGLI family protein" evidence="1">
    <location>
        <begin position="17"/>
        <end position="292"/>
    </location>
</feature>